<dbReference type="InterPro" id="IPR050255">
    <property type="entry name" value="POU_domain_TF"/>
</dbReference>
<accession>A0A1I8EWR4</accession>
<dbReference type="InterPro" id="IPR009057">
    <property type="entry name" value="Homeodomain-like_sf"/>
</dbReference>
<dbReference type="GO" id="GO:0000978">
    <property type="term" value="F:RNA polymerase II cis-regulatory region sequence-specific DNA binding"/>
    <property type="evidence" value="ECO:0007669"/>
    <property type="project" value="TreeGrafter"/>
</dbReference>
<evidence type="ECO:0000256" key="4">
    <source>
        <dbReference type="ARBA" id="ARBA00023242"/>
    </source>
</evidence>
<proteinExistence type="inferred from homology"/>
<dbReference type="GO" id="GO:0005634">
    <property type="term" value="C:nucleus"/>
    <property type="evidence" value="ECO:0007669"/>
    <property type="project" value="UniProtKB-SubCell"/>
</dbReference>
<dbReference type="Gene3D" id="1.10.260.40">
    <property type="entry name" value="lambda repressor-like DNA-binding domains"/>
    <property type="match status" value="1"/>
</dbReference>
<dbReference type="PROSITE" id="PS00465">
    <property type="entry name" value="POU_2"/>
    <property type="match status" value="1"/>
</dbReference>
<dbReference type="SMART" id="SM00352">
    <property type="entry name" value="POU"/>
    <property type="match status" value="1"/>
</dbReference>
<keyword evidence="7" id="KW-0804">Transcription</keyword>
<dbReference type="SUPFAM" id="SSF46689">
    <property type="entry name" value="Homeodomain-like"/>
    <property type="match status" value="1"/>
</dbReference>
<organism evidence="11">
    <name type="scientific">Wuchereria bancrofti</name>
    <dbReference type="NCBI Taxonomy" id="6293"/>
    <lineage>
        <taxon>Eukaryota</taxon>
        <taxon>Metazoa</taxon>
        <taxon>Ecdysozoa</taxon>
        <taxon>Nematoda</taxon>
        <taxon>Chromadorea</taxon>
        <taxon>Rhabditida</taxon>
        <taxon>Spirurina</taxon>
        <taxon>Spiruromorpha</taxon>
        <taxon>Filarioidea</taxon>
        <taxon>Onchocercidae</taxon>
        <taxon>Wuchereria</taxon>
    </lineage>
</organism>
<dbReference type="STRING" id="6293.A0A1I8EWR4"/>
<dbReference type="PRINTS" id="PR00028">
    <property type="entry name" value="POUDOMAIN"/>
</dbReference>
<comment type="similarity">
    <text evidence="7">Belongs to the POU transcription factor family.</text>
</comment>
<dbReference type="GO" id="GO:0000981">
    <property type="term" value="F:DNA-binding transcription factor activity, RNA polymerase II-specific"/>
    <property type="evidence" value="ECO:0007669"/>
    <property type="project" value="InterPro"/>
</dbReference>
<dbReference type="PROSITE" id="PS00035">
    <property type="entry name" value="POU_1"/>
    <property type="match status" value="1"/>
</dbReference>
<feature type="region of interest" description="Disordered" evidence="8">
    <location>
        <begin position="122"/>
        <end position="144"/>
    </location>
</feature>
<feature type="region of interest" description="Disordered" evidence="8">
    <location>
        <begin position="809"/>
        <end position="832"/>
    </location>
</feature>
<dbReference type="InterPro" id="IPR000327">
    <property type="entry name" value="POU_dom"/>
</dbReference>
<evidence type="ECO:0000259" key="9">
    <source>
        <dbReference type="PROSITE" id="PS50071"/>
    </source>
</evidence>
<keyword evidence="4 5" id="KW-0539">Nucleus</keyword>
<dbReference type="PANTHER" id="PTHR11636">
    <property type="entry name" value="POU DOMAIN"/>
    <property type="match status" value="1"/>
</dbReference>
<evidence type="ECO:0000256" key="3">
    <source>
        <dbReference type="ARBA" id="ARBA00023155"/>
    </source>
</evidence>
<evidence type="ECO:0000256" key="2">
    <source>
        <dbReference type="ARBA" id="ARBA00023125"/>
    </source>
</evidence>
<evidence type="ECO:0000256" key="8">
    <source>
        <dbReference type="SAM" id="MobiDB-lite"/>
    </source>
</evidence>
<dbReference type="WBParaSite" id="maker-PairedContig_5958-snap-gene-0.3-mRNA-1">
    <property type="protein sequence ID" value="maker-PairedContig_5958-snap-gene-0.3-mRNA-1"/>
    <property type="gene ID" value="maker-PairedContig_5958-snap-gene-0.3"/>
</dbReference>
<evidence type="ECO:0000256" key="1">
    <source>
        <dbReference type="ARBA" id="ARBA00004123"/>
    </source>
</evidence>
<dbReference type="SMART" id="SM00389">
    <property type="entry name" value="HOX"/>
    <property type="match status" value="1"/>
</dbReference>
<feature type="DNA-binding region" description="Homeobox" evidence="5">
    <location>
        <begin position="848"/>
        <end position="907"/>
    </location>
</feature>
<comment type="subcellular location">
    <subcellularLocation>
        <location evidence="1 5 6">Nucleus</location>
    </subcellularLocation>
</comment>
<sequence length="933" mass="101306">MPAGGTVSFQSDYVTPLRKESKFVRKGSGVNSISQILGQCSAVFRKFWDRLFKTLAAEGPNDILFPVGYACKRQEEGLKRASAETLVTDTSDVEASTSTALSCRNISSNSLLDRRQPLVTDNSVSRSSCKRKPALPKKRPSTMQEPAFISAETGEAVYGDAALTEDSVCSLGNAVISKDCRFGIVNNNMRKKTAESTDFCKGSTDLQRLLSTTEKCVPPNLCGATNATNILHYDSELLNGEIKAEHWENSSISSTSDALMIDTRSNSLSSLEDVNGMQQNVESSVITDIIDYVDSTEHNIGSSKAPHGPVDIQITENSPSQTDSSVDRTNKYQEATDTKICKLSEQFVDQRNDSSISNLNDVLILNAAVNSFLWANAAAGTDGANAFITPEMLASLSTADLSPSLGVPYVSNLTDKPYDSVLLKTASISPNSSAVLLKTASISPNSSAIREELLINVAHSTDSLHQKTAFDLAELVASKLVPEPAEFVDVCEVPSPQYETLKPLMPLSPTSANEAMLPACGTLLLNQPAELITKMSPSCTNDGLMSVDQQQSANMLLLEAAAAATAAGTIRDLLGITSTNGNDATAIDVMSSHKPKLSAVPSTSATAEIVATSAQNIFFNDDDDDGISKKHDQHLGHHSSLNGRVASAGENVNMLGNTKRHSNKAVKCKISDIKLSIKRRANEETLSSAARAITKEEKIDLDELENFAQTFKKQRIKFGFTQGDVGLALGRRYGTDFSQTTISRFEALNLSFKNMCKLRPLLKEWLEDAEVALANGATISDLLDAPSKEPTPQYPTSVIHLPLNNNKPSSLMSVNASSGNKMPSDESPSPNGSIVCSSGAGGGVQLKKRRKRTNLDLAQRSALDAYFDMNPRPDHDRMAEIAELVGLDRDVVRVWFCNRRQKLRKIIQRVYCDLPSCNSFFHFFWWEWTLKAH</sequence>
<keyword evidence="3 5" id="KW-0371">Homeobox</keyword>
<dbReference type="Pfam" id="PF00046">
    <property type="entry name" value="Homeodomain"/>
    <property type="match status" value="1"/>
</dbReference>
<reference evidence="11" key="1">
    <citation type="submission" date="2016-11" db="UniProtKB">
        <authorList>
            <consortium name="WormBaseParasite"/>
        </authorList>
    </citation>
    <scope>IDENTIFICATION</scope>
    <source>
        <strain evidence="11">pt0022</strain>
    </source>
</reference>
<dbReference type="InterPro" id="IPR001356">
    <property type="entry name" value="HD"/>
</dbReference>
<evidence type="ECO:0000256" key="6">
    <source>
        <dbReference type="RuleBase" id="RU000682"/>
    </source>
</evidence>
<evidence type="ECO:0000256" key="5">
    <source>
        <dbReference type="PROSITE-ProRule" id="PRU00108"/>
    </source>
</evidence>
<dbReference type="PROSITE" id="PS50071">
    <property type="entry name" value="HOMEOBOX_2"/>
    <property type="match status" value="1"/>
</dbReference>
<feature type="domain" description="POU-specific" evidence="10">
    <location>
        <begin position="696"/>
        <end position="770"/>
    </location>
</feature>
<dbReference type="PROSITE" id="PS51179">
    <property type="entry name" value="POU_3"/>
    <property type="match status" value="1"/>
</dbReference>
<name>A0A1I8EWR4_WUCBA</name>
<dbReference type="FunFam" id="1.10.260.40:FF:000001">
    <property type="entry name" value="POU domain protein"/>
    <property type="match status" value="1"/>
</dbReference>
<dbReference type="Pfam" id="PF00157">
    <property type="entry name" value="Pou"/>
    <property type="match status" value="1"/>
</dbReference>
<dbReference type="Gene3D" id="1.10.10.60">
    <property type="entry name" value="Homeodomain-like"/>
    <property type="match status" value="1"/>
</dbReference>
<dbReference type="GO" id="GO:0030154">
    <property type="term" value="P:cell differentiation"/>
    <property type="evidence" value="ECO:0007669"/>
    <property type="project" value="UniProtKB-ARBA"/>
</dbReference>
<dbReference type="InterPro" id="IPR010982">
    <property type="entry name" value="Lambda_DNA-bd_dom_sf"/>
</dbReference>
<evidence type="ECO:0000259" key="10">
    <source>
        <dbReference type="PROSITE" id="PS51179"/>
    </source>
</evidence>
<evidence type="ECO:0000256" key="7">
    <source>
        <dbReference type="RuleBase" id="RU361194"/>
    </source>
</evidence>
<dbReference type="InterPro" id="IPR013847">
    <property type="entry name" value="POU"/>
</dbReference>
<dbReference type="AlphaFoldDB" id="A0A1I8EWR4"/>
<feature type="compositionally biased region" description="Basic residues" evidence="8">
    <location>
        <begin position="128"/>
        <end position="140"/>
    </location>
</feature>
<evidence type="ECO:0000313" key="11">
    <source>
        <dbReference type="WBParaSite" id="maker-PairedContig_5958-snap-gene-0.3-mRNA-1"/>
    </source>
</evidence>
<protein>
    <recommendedName>
        <fullName evidence="7">POU domain protein</fullName>
    </recommendedName>
</protein>
<dbReference type="SUPFAM" id="SSF47413">
    <property type="entry name" value="lambda repressor-like DNA-binding domains"/>
    <property type="match status" value="1"/>
</dbReference>
<dbReference type="PANTHER" id="PTHR11636:SF137">
    <property type="entry name" value="HOMEOBOX PROTEIN CEH-18"/>
    <property type="match status" value="1"/>
</dbReference>
<keyword evidence="2 5" id="KW-0238">DNA-binding</keyword>
<feature type="domain" description="Homeobox" evidence="9">
    <location>
        <begin position="846"/>
        <end position="906"/>
    </location>
</feature>
<dbReference type="InterPro" id="IPR017970">
    <property type="entry name" value="Homeobox_CS"/>
</dbReference>
<dbReference type="PROSITE" id="PS00027">
    <property type="entry name" value="HOMEOBOX_1"/>
    <property type="match status" value="1"/>
</dbReference>
<dbReference type="CDD" id="cd00086">
    <property type="entry name" value="homeodomain"/>
    <property type="match status" value="1"/>
</dbReference>